<proteinExistence type="predicted"/>
<evidence type="ECO:0000313" key="4">
    <source>
        <dbReference type="EMBL" id="NWK57145.1"/>
    </source>
</evidence>
<sequence>MLRLLQQTVIGDELALAWSDGEESYIKLNVLRESCPCASCQGEPDAMGRVLKPKVIHTSRSFQALRMQQVGGYALQVFWADGHSSGIFPFDLLRRLG</sequence>
<dbReference type="RefSeq" id="WP_178933976.1">
    <property type="nucleotide sequence ID" value="NZ_JACBAZ010000008.1"/>
</dbReference>
<dbReference type="PANTHER" id="PTHR35303">
    <property type="entry name" value="OS02G0197800 PROTEIN"/>
    <property type="match status" value="1"/>
</dbReference>
<dbReference type="Pfam" id="PF06155">
    <property type="entry name" value="GBBH-like_N"/>
    <property type="match status" value="1"/>
</dbReference>
<dbReference type="GO" id="GO:0046872">
    <property type="term" value="F:metal ion binding"/>
    <property type="evidence" value="ECO:0007669"/>
    <property type="project" value="UniProtKB-KW"/>
</dbReference>
<evidence type="ECO:0000256" key="2">
    <source>
        <dbReference type="ARBA" id="ARBA00023004"/>
    </source>
</evidence>
<protein>
    <submittedName>
        <fullName evidence="4">DUF971 domain-containing protein</fullName>
    </submittedName>
</protein>
<keyword evidence="2" id="KW-0408">Iron</keyword>
<reference evidence="4 5" key="1">
    <citation type="submission" date="2020-07" db="EMBL/GenBank/DDBJ databases">
        <title>Roseicoccus Jingziensis gen. nov., sp. nov., isolated from coastal seawater.</title>
        <authorList>
            <person name="Feng X."/>
        </authorList>
    </citation>
    <scope>NUCLEOTIDE SEQUENCE [LARGE SCALE GENOMIC DNA]</scope>
    <source>
        <strain evidence="4 5">N1E253</strain>
    </source>
</reference>
<dbReference type="Proteomes" id="UP000557872">
    <property type="component" value="Unassembled WGS sequence"/>
</dbReference>
<dbReference type="Gene3D" id="3.30.2020.30">
    <property type="match status" value="1"/>
</dbReference>
<evidence type="ECO:0000256" key="1">
    <source>
        <dbReference type="ARBA" id="ARBA00022723"/>
    </source>
</evidence>
<dbReference type="InterPro" id="IPR010376">
    <property type="entry name" value="GBBH-like_N"/>
</dbReference>
<accession>A0A851GPU9</accession>
<dbReference type="EMBL" id="JACBAZ010000008">
    <property type="protein sequence ID" value="NWK57145.1"/>
    <property type="molecule type" value="Genomic_DNA"/>
</dbReference>
<evidence type="ECO:0000313" key="5">
    <source>
        <dbReference type="Proteomes" id="UP000557872"/>
    </source>
</evidence>
<dbReference type="AlphaFoldDB" id="A0A851GPU9"/>
<keyword evidence="1" id="KW-0479">Metal-binding</keyword>
<dbReference type="InterPro" id="IPR038492">
    <property type="entry name" value="GBBH-like_N_sf"/>
</dbReference>
<feature type="domain" description="Gamma-butyrobetaine hydroxylase-like N-terminal" evidence="3">
    <location>
        <begin position="12"/>
        <end position="94"/>
    </location>
</feature>
<organism evidence="4 5">
    <name type="scientific">Oceaniferula marina</name>
    <dbReference type="NCBI Taxonomy" id="2748318"/>
    <lineage>
        <taxon>Bacteria</taxon>
        <taxon>Pseudomonadati</taxon>
        <taxon>Verrucomicrobiota</taxon>
        <taxon>Verrucomicrobiia</taxon>
        <taxon>Verrucomicrobiales</taxon>
        <taxon>Verrucomicrobiaceae</taxon>
        <taxon>Oceaniferula</taxon>
    </lineage>
</organism>
<comment type="caution">
    <text evidence="4">The sequence shown here is derived from an EMBL/GenBank/DDBJ whole genome shotgun (WGS) entry which is preliminary data.</text>
</comment>
<evidence type="ECO:0000259" key="3">
    <source>
        <dbReference type="Pfam" id="PF06155"/>
    </source>
</evidence>
<gene>
    <name evidence="4" type="ORF">HW115_16100</name>
</gene>
<keyword evidence="5" id="KW-1185">Reference proteome</keyword>
<name>A0A851GPU9_9BACT</name>